<protein>
    <submittedName>
        <fullName evidence="3">DUF3450 domain-containing protein</fullName>
    </submittedName>
</protein>
<dbReference type="Proteomes" id="UP001199044">
    <property type="component" value="Unassembled WGS sequence"/>
</dbReference>
<evidence type="ECO:0000313" key="3">
    <source>
        <dbReference type="EMBL" id="MCA2018404.1"/>
    </source>
</evidence>
<keyword evidence="2" id="KW-0732">Signal</keyword>
<dbReference type="Pfam" id="PF11932">
    <property type="entry name" value="DUF3450"/>
    <property type="match status" value="1"/>
</dbReference>
<feature type="signal peptide" evidence="2">
    <location>
        <begin position="1"/>
        <end position="18"/>
    </location>
</feature>
<sequence length="252" mass="28398">MKPSLVLISLAVTMPVFANSLEDAKAIENRTNTASAVSQKTVDKSATAALELRAEIEQLTEETKNLKVYRDHLQGLVKSQHNEMASLNDQIAEIKNTRQGIVPLMYDMLDGLQKIVSQDRPIKEEGRLARVAKLKALMPRADVSDAEKYRRILEAYQIEIDYGTKLGTYEGRISLGDAQQMEAEVLYLGRVSLVARNLSQTRYWTWNANQRQWQTLDSSDKEDIDKAFKLAEQQIAPTFLTLPVSLTKAEAK</sequence>
<feature type="coiled-coil region" evidence="1">
    <location>
        <begin position="42"/>
        <end position="97"/>
    </location>
</feature>
<evidence type="ECO:0000256" key="1">
    <source>
        <dbReference type="SAM" id="Coils"/>
    </source>
</evidence>
<name>A0ABS7YRT4_9VIBR</name>
<keyword evidence="1" id="KW-0175">Coiled coil</keyword>
<evidence type="ECO:0000256" key="2">
    <source>
        <dbReference type="SAM" id="SignalP"/>
    </source>
</evidence>
<feature type="chain" id="PRO_5045644580" evidence="2">
    <location>
        <begin position="19"/>
        <end position="252"/>
    </location>
</feature>
<keyword evidence="4" id="KW-1185">Reference proteome</keyword>
<proteinExistence type="predicted"/>
<comment type="caution">
    <text evidence="3">The sequence shown here is derived from an EMBL/GenBank/DDBJ whole genome shotgun (WGS) entry which is preliminary data.</text>
</comment>
<dbReference type="InterPro" id="IPR016866">
    <property type="entry name" value="UCP028069"/>
</dbReference>
<accession>A0ABS7YRT4</accession>
<reference evidence="4" key="1">
    <citation type="submission" date="2023-07" db="EMBL/GenBank/DDBJ databases">
        <title>Molecular identification of indigenous halophilic bacteria isolated from red sea cost, biodegradation of synthetic dyes and assessment of degraded metabolite toxicity.</title>
        <authorList>
            <person name="Chaieb K."/>
            <person name="Altayb H.N."/>
        </authorList>
    </citation>
    <scope>NUCLEOTIDE SEQUENCE [LARGE SCALE GENOMIC DNA]</scope>
    <source>
        <strain evidence="4">K20</strain>
    </source>
</reference>
<dbReference type="PIRSF" id="PIRSF028069">
    <property type="entry name" value="UCP028069"/>
    <property type="match status" value="1"/>
</dbReference>
<gene>
    <name evidence="3" type="ORF">LDJ79_19965</name>
</gene>
<organism evidence="3 4">
    <name type="scientific">Vibrio tritonius</name>
    <dbReference type="NCBI Taxonomy" id="1435069"/>
    <lineage>
        <taxon>Bacteria</taxon>
        <taxon>Pseudomonadati</taxon>
        <taxon>Pseudomonadota</taxon>
        <taxon>Gammaproteobacteria</taxon>
        <taxon>Vibrionales</taxon>
        <taxon>Vibrionaceae</taxon>
        <taxon>Vibrio</taxon>
    </lineage>
</organism>
<evidence type="ECO:0000313" key="4">
    <source>
        <dbReference type="Proteomes" id="UP001199044"/>
    </source>
</evidence>
<dbReference type="EMBL" id="JAIWIU010000169">
    <property type="protein sequence ID" value="MCA2018404.1"/>
    <property type="molecule type" value="Genomic_DNA"/>
</dbReference>